<dbReference type="KEGG" id="ptm:GSPATT00035797001"/>
<dbReference type="EMBL" id="CT868046">
    <property type="protein sequence ID" value="CAK66667.1"/>
    <property type="molecule type" value="Genomic_DNA"/>
</dbReference>
<evidence type="ECO:0000313" key="4">
    <source>
        <dbReference type="Proteomes" id="UP000000600"/>
    </source>
</evidence>
<reference evidence="3 4" key="1">
    <citation type="journal article" date="2006" name="Nature">
        <title>Global trends of whole-genome duplications revealed by the ciliate Paramecium tetraurelia.</title>
        <authorList>
            <consortium name="Genoscope"/>
            <person name="Aury J.-M."/>
            <person name="Jaillon O."/>
            <person name="Duret L."/>
            <person name="Noel B."/>
            <person name="Jubin C."/>
            <person name="Porcel B.M."/>
            <person name="Segurens B."/>
            <person name="Daubin V."/>
            <person name="Anthouard V."/>
            <person name="Aiach N."/>
            <person name="Arnaiz O."/>
            <person name="Billaut A."/>
            <person name="Beisson J."/>
            <person name="Blanc I."/>
            <person name="Bouhouche K."/>
            <person name="Camara F."/>
            <person name="Duharcourt S."/>
            <person name="Guigo R."/>
            <person name="Gogendeau D."/>
            <person name="Katinka M."/>
            <person name="Keller A.-M."/>
            <person name="Kissmehl R."/>
            <person name="Klotz C."/>
            <person name="Koll F."/>
            <person name="Le Moue A."/>
            <person name="Lepere C."/>
            <person name="Malinsky S."/>
            <person name="Nowacki M."/>
            <person name="Nowak J.K."/>
            <person name="Plattner H."/>
            <person name="Poulain J."/>
            <person name="Ruiz F."/>
            <person name="Serrano V."/>
            <person name="Zagulski M."/>
            <person name="Dessen P."/>
            <person name="Betermier M."/>
            <person name="Weissenbach J."/>
            <person name="Scarpelli C."/>
            <person name="Schachter V."/>
            <person name="Sperling L."/>
            <person name="Meyer E."/>
            <person name="Cohen J."/>
            <person name="Wincker P."/>
        </authorList>
    </citation>
    <scope>NUCLEOTIDE SEQUENCE [LARGE SCALE GENOMIC DNA]</scope>
    <source>
        <strain evidence="3 4">Stock d4-2</strain>
    </source>
</reference>
<dbReference type="Gene3D" id="2.60.40.2080">
    <property type="match status" value="1"/>
</dbReference>
<name>A0C7A0_PARTE</name>
<organism evidence="3 4">
    <name type="scientific">Paramecium tetraurelia</name>
    <dbReference type="NCBI Taxonomy" id="5888"/>
    <lineage>
        <taxon>Eukaryota</taxon>
        <taxon>Sar</taxon>
        <taxon>Alveolata</taxon>
        <taxon>Ciliophora</taxon>
        <taxon>Intramacronucleata</taxon>
        <taxon>Oligohymenophorea</taxon>
        <taxon>Peniculida</taxon>
        <taxon>Parameciidae</taxon>
        <taxon>Paramecium</taxon>
    </lineage>
</organism>
<sequence>MIYLTSLYLLNSVLGQLTYDSGLFSGFSSSCANGRIETKTISFHGIFDNIPQVILGLEHLDMYFGADFRIQTQNIKKNSFDLQIECLTSTTLWTIKYYWYAIDDSRIQVINNFNMVNVNDKTFDHLNPNANYGILSFISMGVTGNVDFKLSITSITPSQVSVGITKVAGKFTNLNQIGYQIILGIQEAFYDTKILKHTSDYDSGTVTQQQDRWLFLAYNGLQLSSSFRQKSIRTQVSKSYTVETWYGTYVVNYHLSSWVAYQYTTEFKAFLCFTLRISQSLDMEVSQKPSIFVEISELNQSFQSSSYLLLEKTVSLLSFKIYMKCVKTKTIVSQFLKCQNCSTSNKFYLFSHYCHGQIDAVTYFPKFQLIESSYKELNINFLVDRLTITQTLFNQIQSIETLVEIKFKV</sequence>
<feature type="chain" id="PRO_5013288408" description="H-type lectin domain-containing protein" evidence="1">
    <location>
        <begin position="16"/>
        <end position="409"/>
    </location>
</feature>
<accession>A0C7A0</accession>
<dbReference type="AlphaFoldDB" id="A0C7A0"/>
<proteinExistence type="predicted"/>
<protein>
    <recommendedName>
        <fullName evidence="2">H-type lectin domain-containing protein</fullName>
    </recommendedName>
</protein>
<keyword evidence="4" id="KW-1185">Reference proteome</keyword>
<dbReference type="InParanoid" id="A0C7A0"/>
<dbReference type="InterPro" id="IPR019019">
    <property type="entry name" value="H-type_lectin_domain"/>
</dbReference>
<keyword evidence="1" id="KW-0732">Signal</keyword>
<feature type="signal peptide" evidence="1">
    <location>
        <begin position="1"/>
        <end position="15"/>
    </location>
</feature>
<evidence type="ECO:0000313" key="3">
    <source>
        <dbReference type="EMBL" id="CAK66667.1"/>
    </source>
</evidence>
<dbReference type="GO" id="GO:0030246">
    <property type="term" value="F:carbohydrate binding"/>
    <property type="evidence" value="ECO:0007669"/>
    <property type="project" value="InterPro"/>
</dbReference>
<dbReference type="HOGENOM" id="CLU_056103_0_0_1"/>
<dbReference type="InterPro" id="IPR037221">
    <property type="entry name" value="H-type_lectin_dom_sf"/>
</dbReference>
<gene>
    <name evidence="3" type="ORF">GSPATT00035797001</name>
</gene>
<evidence type="ECO:0000256" key="1">
    <source>
        <dbReference type="SAM" id="SignalP"/>
    </source>
</evidence>
<evidence type="ECO:0000259" key="2">
    <source>
        <dbReference type="Pfam" id="PF09458"/>
    </source>
</evidence>
<dbReference type="OMA" id="VETWYGT"/>
<dbReference type="GO" id="GO:0007155">
    <property type="term" value="P:cell adhesion"/>
    <property type="evidence" value="ECO:0007669"/>
    <property type="project" value="InterPro"/>
</dbReference>
<dbReference type="Proteomes" id="UP000000600">
    <property type="component" value="Unassembled WGS sequence"/>
</dbReference>
<feature type="domain" description="H-type lectin" evidence="2">
    <location>
        <begin position="38"/>
        <end position="102"/>
    </location>
</feature>
<dbReference type="RefSeq" id="XP_001434064.1">
    <property type="nucleotide sequence ID" value="XM_001434027.1"/>
</dbReference>
<dbReference type="OrthoDB" id="299596at2759"/>
<dbReference type="SUPFAM" id="SSF141086">
    <property type="entry name" value="Agglutinin HPA-like"/>
    <property type="match status" value="1"/>
</dbReference>
<dbReference type="Pfam" id="PF09458">
    <property type="entry name" value="H_lectin"/>
    <property type="match status" value="1"/>
</dbReference>
<dbReference type="GeneID" id="5019849"/>